<feature type="domain" description="Ricin B lectin" evidence="2">
    <location>
        <begin position="390"/>
        <end position="518"/>
    </location>
</feature>
<dbReference type="SMART" id="SM00458">
    <property type="entry name" value="RICIN"/>
    <property type="match status" value="1"/>
</dbReference>
<feature type="compositionally biased region" description="Low complexity" evidence="1">
    <location>
        <begin position="372"/>
        <end position="384"/>
    </location>
</feature>
<proteinExistence type="predicted"/>
<feature type="region of interest" description="Disordered" evidence="1">
    <location>
        <begin position="349"/>
        <end position="390"/>
    </location>
</feature>
<name>A0A3M0ICD7_9ACTN</name>
<sequence length="546" mass="56940">MFTPRPPRPPYPPPGAAPGESDESLAAPLRAGSDAEAARSAGLLMARHWQPAQDYAAICLATPGSLAHLVTAAAFHQVLDLVALGESADALRPRLLVAVRDMVENWSADAGMTEVMPGLGKPAGGRGMRAAKSLTPENRALAERAYEGLPPLDRSLLWHTEVEAESINVPAGLLGMDADSAAVALEHAREKFREGCVSAHRELAPSKDCRFYNRLLDVPIRRGGALLPDVRRHLAECRHCRHAAEQLGHVEAGLGLLLAEAVLGWGARRYVDSRPGRTRPAGPRARGTARHGGGRPGGSGRHRLLDRIPAPARRAARAARRSPRTLLIGVGVAGVGLLATVLAVSVWPEGGDGSDPVSSTSASGGRGTLPGSDAVSPSASDAPVRPGALGQTRLRNAAADLCLDIKGRPRAGAGIVLAACSPAWSQQWTYENDGLLRNAADAELCLDSHADAGVVILGACAPATGTRGTDVRYDLTVQGELLPRWDETLALAPGADGSVADVVVKVRDGSDGQRWLTDPPPATPGSLSITGTDTPTAQPARLPARD</sequence>
<feature type="region of interest" description="Disordered" evidence="1">
    <location>
        <begin position="510"/>
        <end position="546"/>
    </location>
</feature>
<feature type="compositionally biased region" description="Pro residues" evidence="1">
    <location>
        <begin position="1"/>
        <end position="16"/>
    </location>
</feature>
<gene>
    <name evidence="3" type="ORF">CTZ28_11090</name>
</gene>
<dbReference type="Proteomes" id="UP000270471">
    <property type="component" value="Unassembled WGS sequence"/>
</dbReference>
<dbReference type="RefSeq" id="WP_121889143.1">
    <property type="nucleotide sequence ID" value="NZ_PENI01000005.1"/>
</dbReference>
<dbReference type="Pfam" id="PF00652">
    <property type="entry name" value="Ricin_B_lectin"/>
    <property type="match status" value="1"/>
</dbReference>
<dbReference type="Gene3D" id="2.80.10.50">
    <property type="match status" value="1"/>
</dbReference>
<protein>
    <submittedName>
        <fullName evidence="3">Hydrolase</fullName>
    </submittedName>
</protein>
<dbReference type="OrthoDB" id="5056661at2"/>
<dbReference type="InterPro" id="IPR000772">
    <property type="entry name" value="Ricin_B_lectin"/>
</dbReference>
<evidence type="ECO:0000259" key="2">
    <source>
        <dbReference type="SMART" id="SM00458"/>
    </source>
</evidence>
<keyword evidence="3" id="KW-0378">Hydrolase</keyword>
<evidence type="ECO:0000256" key="1">
    <source>
        <dbReference type="SAM" id="MobiDB-lite"/>
    </source>
</evidence>
<feature type="region of interest" description="Disordered" evidence="1">
    <location>
        <begin position="272"/>
        <end position="304"/>
    </location>
</feature>
<dbReference type="GO" id="GO:0016787">
    <property type="term" value="F:hydrolase activity"/>
    <property type="evidence" value="ECO:0007669"/>
    <property type="project" value="UniProtKB-KW"/>
</dbReference>
<comment type="caution">
    <text evidence="3">The sequence shown here is derived from an EMBL/GenBank/DDBJ whole genome shotgun (WGS) entry which is preliminary data.</text>
</comment>
<reference evidence="3 4" key="1">
    <citation type="submission" date="2017-11" db="EMBL/GenBank/DDBJ databases">
        <title>Draft genome of actinobacteria isolated from guarana (Paullinia cupana (Mart.) Ducke.</title>
        <authorList>
            <person name="Siqueira K.A."/>
            <person name="Liotti R.G."/>
            <person name="Mendes T.A.O."/>
            <person name="Soares M.A."/>
        </authorList>
    </citation>
    <scope>NUCLEOTIDE SEQUENCE [LARGE SCALE GENOMIC DNA]</scope>
    <source>
        <strain evidence="3 4">193</strain>
    </source>
</reference>
<evidence type="ECO:0000313" key="4">
    <source>
        <dbReference type="Proteomes" id="UP000270471"/>
    </source>
</evidence>
<dbReference type="EMBL" id="PENI01000005">
    <property type="protein sequence ID" value="RMB86038.1"/>
    <property type="molecule type" value="Genomic_DNA"/>
</dbReference>
<keyword evidence="4" id="KW-1185">Reference proteome</keyword>
<dbReference type="AlphaFoldDB" id="A0A3M0ICD7"/>
<feature type="compositionally biased region" description="Polar residues" evidence="1">
    <location>
        <begin position="525"/>
        <end position="537"/>
    </location>
</feature>
<accession>A0A3M0ICD7</accession>
<dbReference type="InterPro" id="IPR035992">
    <property type="entry name" value="Ricin_B-like_lectins"/>
</dbReference>
<feature type="region of interest" description="Disordered" evidence="1">
    <location>
        <begin position="1"/>
        <end position="32"/>
    </location>
</feature>
<organism evidence="3 4">
    <name type="scientific">Streptomyces shenzhenensis</name>
    <dbReference type="NCBI Taxonomy" id="943815"/>
    <lineage>
        <taxon>Bacteria</taxon>
        <taxon>Bacillati</taxon>
        <taxon>Actinomycetota</taxon>
        <taxon>Actinomycetes</taxon>
        <taxon>Kitasatosporales</taxon>
        <taxon>Streptomycetaceae</taxon>
        <taxon>Streptomyces</taxon>
    </lineage>
</organism>
<evidence type="ECO:0000313" key="3">
    <source>
        <dbReference type="EMBL" id="RMB86038.1"/>
    </source>
</evidence>
<dbReference type="PROSITE" id="PS50231">
    <property type="entry name" value="RICIN_B_LECTIN"/>
    <property type="match status" value="1"/>
</dbReference>
<dbReference type="SUPFAM" id="SSF50370">
    <property type="entry name" value="Ricin B-like lectins"/>
    <property type="match status" value="1"/>
</dbReference>